<evidence type="ECO:0000313" key="2">
    <source>
        <dbReference type="Proteomes" id="UP001054945"/>
    </source>
</evidence>
<name>A0AAV4TT33_CAEEX</name>
<evidence type="ECO:0000313" key="1">
    <source>
        <dbReference type="EMBL" id="GIY48050.1"/>
    </source>
</evidence>
<sequence>MTTGSLLLSPPSSDIRFRWLQVSLNPIEEVYRRRNPSEIFFLGSEVLFLEVSSSDPISGDFEHGKDSVDSISYFFVAFQPEALCVHLVWEVSGRSFLFLSHLMFSLNGEKSF</sequence>
<comment type="caution">
    <text evidence="1">The sequence shown here is derived from an EMBL/GenBank/DDBJ whole genome shotgun (WGS) entry which is preliminary data.</text>
</comment>
<reference evidence="1 2" key="1">
    <citation type="submission" date="2021-06" db="EMBL/GenBank/DDBJ databases">
        <title>Caerostris extrusa draft genome.</title>
        <authorList>
            <person name="Kono N."/>
            <person name="Arakawa K."/>
        </authorList>
    </citation>
    <scope>NUCLEOTIDE SEQUENCE [LARGE SCALE GENOMIC DNA]</scope>
</reference>
<protein>
    <submittedName>
        <fullName evidence="1">Uncharacterized protein</fullName>
    </submittedName>
</protein>
<organism evidence="1 2">
    <name type="scientific">Caerostris extrusa</name>
    <name type="common">Bark spider</name>
    <name type="synonym">Caerostris bankana</name>
    <dbReference type="NCBI Taxonomy" id="172846"/>
    <lineage>
        <taxon>Eukaryota</taxon>
        <taxon>Metazoa</taxon>
        <taxon>Ecdysozoa</taxon>
        <taxon>Arthropoda</taxon>
        <taxon>Chelicerata</taxon>
        <taxon>Arachnida</taxon>
        <taxon>Araneae</taxon>
        <taxon>Araneomorphae</taxon>
        <taxon>Entelegynae</taxon>
        <taxon>Araneoidea</taxon>
        <taxon>Araneidae</taxon>
        <taxon>Caerostris</taxon>
    </lineage>
</organism>
<proteinExistence type="predicted"/>
<dbReference type="Proteomes" id="UP001054945">
    <property type="component" value="Unassembled WGS sequence"/>
</dbReference>
<dbReference type="AlphaFoldDB" id="A0AAV4TT33"/>
<keyword evidence="2" id="KW-1185">Reference proteome</keyword>
<accession>A0AAV4TT33</accession>
<dbReference type="EMBL" id="BPLR01011669">
    <property type="protein sequence ID" value="GIY48050.1"/>
    <property type="molecule type" value="Genomic_DNA"/>
</dbReference>
<gene>
    <name evidence="1" type="ORF">CEXT_785321</name>
</gene>